<name>A0A922LCD5_DERFA</name>
<organism evidence="1 2">
    <name type="scientific">Dermatophagoides farinae</name>
    <name type="common">American house dust mite</name>
    <dbReference type="NCBI Taxonomy" id="6954"/>
    <lineage>
        <taxon>Eukaryota</taxon>
        <taxon>Metazoa</taxon>
        <taxon>Ecdysozoa</taxon>
        <taxon>Arthropoda</taxon>
        <taxon>Chelicerata</taxon>
        <taxon>Arachnida</taxon>
        <taxon>Acari</taxon>
        <taxon>Acariformes</taxon>
        <taxon>Sarcoptiformes</taxon>
        <taxon>Astigmata</taxon>
        <taxon>Psoroptidia</taxon>
        <taxon>Analgoidea</taxon>
        <taxon>Pyroglyphidae</taxon>
        <taxon>Dermatophagoidinae</taxon>
        <taxon>Dermatophagoides</taxon>
    </lineage>
</organism>
<proteinExistence type="predicted"/>
<dbReference type="Proteomes" id="UP000790347">
    <property type="component" value="Unassembled WGS sequence"/>
</dbReference>
<comment type="caution">
    <text evidence="1">The sequence shown here is derived from an EMBL/GenBank/DDBJ whole genome shotgun (WGS) entry which is preliminary data.</text>
</comment>
<gene>
    <name evidence="1" type="ORF">DERF_000296</name>
</gene>
<keyword evidence="2" id="KW-1185">Reference proteome</keyword>
<dbReference type="EMBL" id="ASGP02000001">
    <property type="protein sequence ID" value="KAH9526195.1"/>
    <property type="molecule type" value="Genomic_DNA"/>
</dbReference>
<sequence length="61" mass="5983">MASGIIPLDSSRKRELRNAAAAGKPAANMAAAAAALAVDVGLMAANDGAPQLANMACCNDV</sequence>
<reference evidence="1" key="2">
    <citation type="journal article" date="2022" name="Res Sq">
        <title>Comparative Genomics Reveals Insights into the Divergent Evolution of Astigmatic Mites and Household Pest Adaptations.</title>
        <authorList>
            <person name="Xiong Q."/>
            <person name="Wan A.T.-Y."/>
            <person name="Liu X.-Y."/>
            <person name="Fung C.S.-H."/>
            <person name="Xiao X."/>
            <person name="Malainual N."/>
            <person name="Hou J."/>
            <person name="Wang L."/>
            <person name="Wang M."/>
            <person name="Yang K."/>
            <person name="Cui Y."/>
            <person name="Leung E."/>
            <person name="Nong W."/>
            <person name="Shin S.-K."/>
            <person name="Au S."/>
            <person name="Jeong K.Y."/>
            <person name="Chew F.T."/>
            <person name="Hui J."/>
            <person name="Leung T.F."/>
            <person name="Tungtrongchitr A."/>
            <person name="Zhong N."/>
            <person name="Liu Z."/>
            <person name="Tsui S."/>
        </authorList>
    </citation>
    <scope>NUCLEOTIDE SEQUENCE</scope>
    <source>
        <strain evidence="1">Derf</strain>
        <tissue evidence="1">Whole organism</tissue>
    </source>
</reference>
<dbReference type="AlphaFoldDB" id="A0A922LCD5"/>
<reference evidence="1" key="1">
    <citation type="submission" date="2013-05" db="EMBL/GenBank/DDBJ databases">
        <authorList>
            <person name="Yim A.K.Y."/>
            <person name="Chan T.F."/>
            <person name="Ji K.M."/>
            <person name="Liu X.Y."/>
            <person name="Zhou J.W."/>
            <person name="Li R.Q."/>
            <person name="Yang K.Y."/>
            <person name="Li J."/>
            <person name="Li M."/>
            <person name="Law P.T.W."/>
            <person name="Wu Y.L."/>
            <person name="Cai Z.L."/>
            <person name="Qin H."/>
            <person name="Bao Y."/>
            <person name="Leung R.K.K."/>
            <person name="Ng P.K.S."/>
            <person name="Zou J."/>
            <person name="Zhong X.J."/>
            <person name="Ran P.X."/>
            <person name="Zhong N.S."/>
            <person name="Liu Z.G."/>
            <person name="Tsui S.K.W."/>
        </authorList>
    </citation>
    <scope>NUCLEOTIDE SEQUENCE</scope>
    <source>
        <strain evidence="1">Derf</strain>
        <tissue evidence="1">Whole organism</tissue>
    </source>
</reference>
<evidence type="ECO:0000313" key="1">
    <source>
        <dbReference type="EMBL" id="KAH9526195.1"/>
    </source>
</evidence>
<accession>A0A922LCD5</accession>
<protein>
    <submittedName>
        <fullName evidence="1">Uncharacterized protein</fullName>
    </submittedName>
</protein>
<evidence type="ECO:0000313" key="2">
    <source>
        <dbReference type="Proteomes" id="UP000790347"/>
    </source>
</evidence>